<dbReference type="AlphaFoldDB" id="A0A811LAV8"/>
<name>A0A811LAV8_9BILA</name>
<evidence type="ECO:0000313" key="3">
    <source>
        <dbReference type="Proteomes" id="UP000614601"/>
    </source>
</evidence>
<feature type="compositionally biased region" description="Basic and acidic residues" evidence="1">
    <location>
        <begin position="16"/>
        <end position="26"/>
    </location>
</feature>
<sequence>MVLEDWTIPRLSSSSESEKENKEDVPTNKSKRNIKEKAKEVTKKRKPTVTEEVDEDKKEEKKKKRKPTVKDGEKSKEGDKKKRKPATKTDEEGKGNGKKKRKPTDEKSKEEVQKKRKPALKEKANADAKEERTVKRARNGRKKKDQDLPIPSSSTANVFESPLHFQTSKIKMKPENVREGVSFNRSNADTTNQQSTSRRPNGDSMYGAFGADDPIEREFRTSYYLRNVRCPVSYKY</sequence>
<dbReference type="EMBL" id="CAJFCW020000005">
    <property type="protein sequence ID" value="CAG9120741.1"/>
    <property type="molecule type" value="Genomic_DNA"/>
</dbReference>
<feature type="region of interest" description="Disordered" evidence="1">
    <location>
        <begin position="1"/>
        <end position="211"/>
    </location>
</feature>
<proteinExistence type="predicted"/>
<feature type="compositionally biased region" description="Basic and acidic residues" evidence="1">
    <location>
        <begin position="103"/>
        <end position="134"/>
    </location>
</feature>
<keyword evidence="3" id="KW-1185">Reference proteome</keyword>
<feature type="compositionally biased region" description="Basic and acidic residues" evidence="1">
    <location>
        <begin position="68"/>
        <end position="80"/>
    </location>
</feature>
<reference evidence="2" key="1">
    <citation type="submission" date="2020-09" db="EMBL/GenBank/DDBJ databases">
        <authorList>
            <person name="Kikuchi T."/>
        </authorList>
    </citation>
    <scope>NUCLEOTIDE SEQUENCE</scope>
    <source>
        <strain evidence="2">SH1</strain>
    </source>
</reference>
<organism evidence="2 3">
    <name type="scientific">Bursaphelenchus okinawaensis</name>
    <dbReference type="NCBI Taxonomy" id="465554"/>
    <lineage>
        <taxon>Eukaryota</taxon>
        <taxon>Metazoa</taxon>
        <taxon>Ecdysozoa</taxon>
        <taxon>Nematoda</taxon>
        <taxon>Chromadorea</taxon>
        <taxon>Rhabditida</taxon>
        <taxon>Tylenchina</taxon>
        <taxon>Tylenchomorpha</taxon>
        <taxon>Aphelenchoidea</taxon>
        <taxon>Aphelenchoididae</taxon>
        <taxon>Bursaphelenchus</taxon>
    </lineage>
</organism>
<dbReference type="Proteomes" id="UP000614601">
    <property type="component" value="Unassembled WGS sequence"/>
</dbReference>
<evidence type="ECO:0000313" key="2">
    <source>
        <dbReference type="EMBL" id="CAD5225341.1"/>
    </source>
</evidence>
<gene>
    <name evidence="2" type="ORF">BOKJ2_LOCUS11530</name>
</gene>
<dbReference type="EMBL" id="CAJFDH010000005">
    <property type="protein sequence ID" value="CAD5225341.1"/>
    <property type="molecule type" value="Genomic_DNA"/>
</dbReference>
<feature type="compositionally biased region" description="Polar residues" evidence="1">
    <location>
        <begin position="183"/>
        <end position="199"/>
    </location>
</feature>
<comment type="caution">
    <text evidence="2">The sequence shown here is derived from an EMBL/GenBank/DDBJ whole genome shotgun (WGS) entry which is preliminary data.</text>
</comment>
<dbReference type="Proteomes" id="UP000783686">
    <property type="component" value="Unassembled WGS sequence"/>
</dbReference>
<protein>
    <submittedName>
        <fullName evidence="2">Uncharacterized protein</fullName>
    </submittedName>
</protein>
<accession>A0A811LAV8</accession>
<evidence type="ECO:0000256" key="1">
    <source>
        <dbReference type="SAM" id="MobiDB-lite"/>
    </source>
</evidence>
<feature type="compositionally biased region" description="Polar residues" evidence="1">
    <location>
        <begin position="151"/>
        <end position="169"/>
    </location>
</feature>